<dbReference type="EMBL" id="JAPDRQ010000043">
    <property type="protein sequence ID" value="KAJ9659129.1"/>
    <property type="molecule type" value="Genomic_DNA"/>
</dbReference>
<accession>A0ACC3ABU8</accession>
<comment type="caution">
    <text evidence="1">The sequence shown here is derived from an EMBL/GenBank/DDBJ whole genome shotgun (WGS) entry which is preliminary data.</text>
</comment>
<reference evidence="1" key="1">
    <citation type="submission" date="2022-10" db="EMBL/GenBank/DDBJ databases">
        <title>Culturing micro-colonial fungi from biological soil crusts in the Mojave desert and describing Neophaeococcomyces mojavensis, and introducing the new genera and species Taxawa tesnikishii.</title>
        <authorList>
            <person name="Kurbessoian T."/>
            <person name="Stajich J.E."/>
        </authorList>
    </citation>
    <scope>NUCLEOTIDE SEQUENCE</scope>
    <source>
        <strain evidence="1">JES_112</strain>
    </source>
</reference>
<protein>
    <submittedName>
        <fullName evidence="1">Uncharacterized protein</fullName>
    </submittedName>
</protein>
<name>A0ACC3ABU8_9EURO</name>
<organism evidence="1 2">
    <name type="scientific">Neophaeococcomyces mojaviensis</name>
    <dbReference type="NCBI Taxonomy" id="3383035"/>
    <lineage>
        <taxon>Eukaryota</taxon>
        <taxon>Fungi</taxon>
        <taxon>Dikarya</taxon>
        <taxon>Ascomycota</taxon>
        <taxon>Pezizomycotina</taxon>
        <taxon>Eurotiomycetes</taxon>
        <taxon>Chaetothyriomycetidae</taxon>
        <taxon>Chaetothyriales</taxon>
        <taxon>Chaetothyriales incertae sedis</taxon>
        <taxon>Neophaeococcomyces</taxon>
    </lineage>
</organism>
<evidence type="ECO:0000313" key="1">
    <source>
        <dbReference type="EMBL" id="KAJ9659129.1"/>
    </source>
</evidence>
<evidence type="ECO:0000313" key="2">
    <source>
        <dbReference type="Proteomes" id="UP001172386"/>
    </source>
</evidence>
<sequence length="313" mass="34339">MVKVIVGMMGSSVAKGSASVATLEQVKSFLNVVKSHGVKELDTARVYNAGRSEELLGEVGAPKDFLVATKAPGFASGSLSEASILSNAEKSFAALKQEEIDLYYIHGPDRDTPLEDTCRAIGKLWKQGRFERFGISNLRADEVQTIHDICKREGYCLPTVYQGGYNPIHRNAEKGLFPTLRQLNMSFYAYSPLAGGLLAKPIDEMIKPKPGTRFDLMPVFGQIYLNATNIAALKKIHDICDKNGVSSTEATMRWFMHHAPLAKEDGIILGASTEAQVEATLSACEKGPLPTEVAEGFERLWDEIREQGLPYHC</sequence>
<keyword evidence="2" id="KW-1185">Reference proteome</keyword>
<proteinExistence type="predicted"/>
<dbReference type="Proteomes" id="UP001172386">
    <property type="component" value="Unassembled WGS sequence"/>
</dbReference>
<gene>
    <name evidence="1" type="ORF">H2198_003271</name>
</gene>